<proteinExistence type="predicted"/>
<name>A0A3S4HFH2_CHRVL</name>
<protein>
    <submittedName>
        <fullName evidence="1">Uncharacterized protein</fullName>
    </submittedName>
</protein>
<evidence type="ECO:0000313" key="2">
    <source>
        <dbReference type="Proteomes" id="UP000275777"/>
    </source>
</evidence>
<reference evidence="1 2" key="1">
    <citation type="submission" date="2018-12" db="EMBL/GenBank/DDBJ databases">
        <authorList>
            <consortium name="Pathogen Informatics"/>
        </authorList>
    </citation>
    <scope>NUCLEOTIDE SEQUENCE [LARGE SCALE GENOMIC DNA]</scope>
    <source>
        <strain evidence="1 2">NCTC9695</strain>
    </source>
</reference>
<gene>
    <name evidence="1" type="ORF">NCTC9695_01120</name>
</gene>
<sequence length="47" mass="5040">MIADMPDRRLLVFAADIIDIDVESFRSGLAQGLGQVLAVVVNGKIIV</sequence>
<dbReference type="AlphaFoldDB" id="A0A3S4HFH2"/>
<dbReference type="EMBL" id="LR134182">
    <property type="protein sequence ID" value="VEB40718.1"/>
    <property type="molecule type" value="Genomic_DNA"/>
</dbReference>
<dbReference type="Proteomes" id="UP000275777">
    <property type="component" value="Chromosome"/>
</dbReference>
<evidence type="ECO:0000313" key="1">
    <source>
        <dbReference type="EMBL" id="VEB40718.1"/>
    </source>
</evidence>
<organism evidence="1 2">
    <name type="scientific">Chromobacterium violaceum</name>
    <dbReference type="NCBI Taxonomy" id="536"/>
    <lineage>
        <taxon>Bacteria</taxon>
        <taxon>Pseudomonadati</taxon>
        <taxon>Pseudomonadota</taxon>
        <taxon>Betaproteobacteria</taxon>
        <taxon>Neisseriales</taxon>
        <taxon>Chromobacteriaceae</taxon>
        <taxon>Chromobacterium</taxon>
    </lineage>
</organism>
<accession>A0A3S4HFH2</accession>